<feature type="region of interest" description="Disordered" evidence="9">
    <location>
        <begin position="831"/>
        <end position="871"/>
    </location>
</feature>
<dbReference type="PROSITE" id="PS50011">
    <property type="entry name" value="PROTEIN_KINASE_DOM"/>
    <property type="match status" value="1"/>
</dbReference>
<dbReference type="Pfam" id="PF01336">
    <property type="entry name" value="tRNA_anti-codon"/>
    <property type="match status" value="1"/>
</dbReference>
<dbReference type="InterPro" id="IPR000719">
    <property type="entry name" value="Prot_kinase_dom"/>
</dbReference>
<evidence type="ECO:0000256" key="8">
    <source>
        <dbReference type="RuleBase" id="RU003748"/>
    </source>
</evidence>
<dbReference type="Proteomes" id="UP000240830">
    <property type="component" value="Unassembled WGS sequence"/>
</dbReference>
<comment type="caution">
    <text evidence="12">The sequence shown here is derived from an EMBL/GenBank/DDBJ whole genome shotgun (WGS) entry which is preliminary data.</text>
</comment>
<evidence type="ECO:0000256" key="9">
    <source>
        <dbReference type="SAM" id="MobiDB-lite"/>
    </source>
</evidence>
<dbReference type="GO" id="GO:0000049">
    <property type="term" value="F:tRNA binding"/>
    <property type="evidence" value="ECO:0007669"/>
    <property type="project" value="TreeGrafter"/>
</dbReference>
<dbReference type="InterPro" id="IPR045864">
    <property type="entry name" value="aa-tRNA-synth_II/BPL/LPL"/>
</dbReference>
<keyword evidence="4" id="KW-0067">ATP-binding</keyword>
<dbReference type="Gene3D" id="3.30.930.10">
    <property type="entry name" value="Bira Bifunctional Protein, Domain 2"/>
    <property type="match status" value="1"/>
</dbReference>
<dbReference type="GO" id="GO:0006430">
    <property type="term" value="P:lysyl-tRNA aminoacylation"/>
    <property type="evidence" value="ECO:0007669"/>
    <property type="project" value="InterPro"/>
</dbReference>
<dbReference type="GO" id="GO:0004824">
    <property type="term" value="F:lysine-tRNA ligase activity"/>
    <property type="evidence" value="ECO:0007669"/>
    <property type="project" value="UniProtKB-EC"/>
</dbReference>
<dbReference type="PANTHER" id="PTHR42918:SF5">
    <property type="entry name" value="LYSINE--TRNA LIGASE, MITOCHONDRIAL"/>
    <property type="match status" value="1"/>
</dbReference>
<dbReference type="NCBIfam" id="NF001756">
    <property type="entry name" value="PRK00484.1"/>
    <property type="match status" value="1"/>
</dbReference>
<dbReference type="CDD" id="cd04322">
    <property type="entry name" value="LysRS_N"/>
    <property type="match status" value="1"/>
</dbReference>
<dbReference type="NCBIfam" id="TIGR00499">
    <property type="entry name" value="lysS_bact"/>
    <property type="match status" value="1"/>
</dbReference>
<feature type="compositionally biased region" description="Low complexity" evidence="9">
    <location>
        <begin position="845"/>
        <end position="860"/>
    </location>
</feature>
<dbReference type="SUPFAM" id="SSF56112">
    <property type="entry name" value="Protein kinase-like (PK-like)"/>
    <property type="match status" value="1"/>
</dbReference>
<protein>
    <recommendedName>
        <fullName evidence="1 8">Lysine--tRNA ligase</fullName>
        <ecNumber evidence="1 8">6.1.1.6</ecNumber>
    </recommendedName>
    <alternativeName>
        <fullName evidence="6 8">Lysyl-tRNA synthetase</fullName>
    </alternativeName>
</protein>
<keyword evidence="5" id="KW-0030">Aminoacyl-tRNA synthetase</keyword>
<dbReference type="GO" id="GO:0005524">
    <property type="term" value="F:ATP binding"/>
    <property type="evidence" value="ECO:0007669"/>
    <property type="project" value="UniProtKB-KW"/>
</dbReference>
<feature type="domain" description="Aminoacyl-transfer RNA synthetases class-II family profile" evidence="11">
    <location>
        <begin position="229"/>
        <end position="543"/>
    </location>
</feature>
<organism evidence="12 13">
    <name type="scientific">Paramicrosporidium saccamoebae</name>
    <dbReference type="NCBI Taxonomy" id="1246581"/>
    <lineage>
        <taxon>Eukaryota</taxon>
        <taxon>Fungi</taxon>
        <taxon>Fungi incertae sedis</taxon>
        <taxon>Cryptomycota</taxon>
        <taxon>Cryptomycota incertae sedis</taxon>
        <taxon>Paramicrosporidium</taxon>
    </lineage>
</organism>
<dbReference type="InterPro" id="IPR018149">
    <property type="entry name" value="Lys-tRNA-synth_II_C"/>
</dbReference>
<dbReference type="SUPFAM" id="SSF50249">
    <property type="entry name" value="Nucleic acid-binding proteins"/>
    <property type="match status" value="1"/>
</dbReference>
<dbReference type="PROSITE" id="PS00108">
    <property type="entry name" value="PROTEIN_KINASE_ST"/>
    <property type="match status" value="1"/>
</dbReference>
<name>A0A2H9TN48_9FUNG</name>
<feature type="domain" description="Protein kinase" evidence="10">
    <location>
        <begin position="517"/>
        <end position="771"/>
    </location>
</feature>
<evidence type="ECO:0000259" key="10">
    <source>
        <dbReference type="PROSITE" id="PS50011"/>
    </source>
</evidence>
<evidence type="ECO:0000259" key="11">
    <source>
        <dbReference type="PROSITE" id="PS50862"/>
    </source>
</evidence>
<dbReference type="InterPro" id="IPR011009">
    <property type="entry name" value="Kinase-like_dom_sf"/>
</dbReference>
<evidence type="ECO:0000313" key="12">
    <source>
        <dbReference type="EMBL" id="PJF19090.1"/>
    </source>
</evidence>
<dbReference type="OrthoDB" id="21243at2759"/>
<dbReference type="AlphaFoldDB" id="A0A2H9TN48"/>
<reference evidence="12 13" key="1">
    <citation type="submission" date="2016-10" db="EMBL/GenBank/DDBJ databases">
        <title>The genome of Paramicrosporidium saccamoebae is the missing link in understanding Cryptomycota and Microsporidia evolution.</title>
        <authorList>
            <person name="Quandt C.A."/>
            <person name="Beaudet D."/>
            <person name="Corsaro D."/>
            <person name="Michel R."/>
            <person name="Corradi N."/>
            <person name="James T."/>
        </authorList>
    </citation>
    <scope>NUCLEOTIDE SEQUENCE [LARGE SCALE GENOMIC DNA]</scope>
    <source>
        <strain evidence="12 13">KSL3</strain>
    </source>
</reference>
<dbReference type="PANTHER" id="PTHR42918">
    <property type="entry name" value="LYSYL-TRNA SYNTHETASE"/>
    <property type="match status" value="1"/>
</dbReference>
<keyword evidence="13" id="KW-1185">Reference proteome</keyword>
<dbReference type="EC" id="6.1.1.6" evidence="1 8"/>
<dbReference type="Pfam" id="PF00069">
    <property type="entry name" value="Pkinase"/>
    <property type="match status" value="1"/>
</dbReference>
<dbReference type="Gene3D" id="1.10.510.10">
    <property type="entry name" value="Transferase(Phosphotransferase) domain 1"/>
    <property type="match status" value="1"/>
</dbReference>
<keyword evidence="3" id="KW-0547">Nucleotide-binding</keyword>
<dbReference type="GO" id="GO:0005829">
    <property type="term" value="C:cytosol"/>
    <property type="evidence" value="ECO:0007669"/>
    <property type="project" value="TreeGrafter"/>
</dbReference>
<dbReference type="SUPFAM" id="SSF55681">
    <property type="entry name" value="Class II aaRS and biotin synthetases"/>
    <property type="match status" value="1"/>
</dbReference>
<evidence type="ECO:0000256" key="3">
    <source>
        <dbReference type="ARBA" id="ARBA00022741"/>
    </source>
</evidence>
<keyword evidence="2 12" id="KW-0436">Ligase</keyword>
<dbReference type="Pfam" id="PF00152">
    <property type="entry name" value="tRNA-synt_2"/>
    <property type="match status" value="1"/>
</dbReference>
<dbReference type="PRINTS" id="PR00982">
    <property type="entry name" value="TRNASYNTHLYS"/>
</dbReference>
<evidence type="ECO:0000256" key="1">
    <source>
        <dbReference type="ARBA" id="ARBA00013166"/>
    </source>
</evidence>
<dbReference type="InterPro" id="IPR012340">
    <property type="entry name" value="NA-bd_OB-fold"/>
</dbReference>
<evidence type="ECO:0000313" key="13">
    <source>
        <dbReference type="Proteomes" id="UP000240830"/>
    </source>
</evidence>
<dbReference type="PROSITE" id="PS50862">
    <property type="entry name" value="AA_TRNA_LIGASE_II"/>
    <property type="match status" value="1"/>
</dbReference>
<evidence type="ECO:0000256" key="2">
    <source>
        <dbReference type="ARBA" id="ARBA00022598"/>
    </source>
</evidence>
<gene>
    <name evidence="12" type="ORF">PSACC_01092</name>
</gene>
<evidence type="ECO:0000256" key="4">
    <source>
        <dbReference type="ARBA" id="ARBA00022840"/>
    </source>
</evidence>
<comment type="catalytic activity">
    <reaction evidence="7 8">
        <text>tRNA(Lys) + L-lysine + ATP = L-lysyl-tRNA(Lys) + AMP + diphosphate</text>
        <dbReference type="Rhea" id="RHEA:20792"/>
        <dbReference type="Rhea" id="RHEA-COMP:9696"/>
        <dbReference type="Rhea" id="RHEA-COMP:9697"/>
        <dbReference type="ChEBI" id="CHEBI:30616"/>
        <dbReference type="ChEBI" id="CHEBI:32551"/>
        <dbReference type="ChEBI" id="CHEBI:33019"/>
        <dbReference type="ChEBI" id="CHEBI:78442"/>
        <dbReference type="ChEBI" id="CHEBI:78529"/>
        <dbReference type="ChEBI" id="CHEBI:456215"/>
        <dbReference type="EC" id="6.1.1.6"/>
    </reaction>
</comment>
<evidence type="ECO:0000256" key="6">
    <source>
        <dbReference type="ARBA" id="ARBA00030563"/>
    </source>
</evidence>
<evidence type="ECO:0000256" key="7">
    <source>
        <dbReference type="ARBA" id="ARBA00048573"/>
    </source>
</evidence>
<evidence type="ECO:0000256" key="5">
    <source>
        <dbReference type="ARBA" id="ARBA00023146"/>
    </source>
</evidence>
<dbReference type="SMART" id="SM00220">
    <property type="entry name" value="S_TKc"/>
    <property type="match status" value="1"/>
</dbReference>
<dbReference type="InterPro" id="IPR004364">
    <property type="entry name" value="Aa-tRNA-synt_II"/>
</dbReference>
<dbReference type="EMBL" id="MTSL01000078">
    <property type="protein sequence ID" value="PJF19090.1"/>
    <property type="molecule type" value="Genomic_DNA"/>
</dbReference>
<dbReference type="GO" id="GO:0004672">
    <property type="term" value="F:protein kinase activity"/>
    <property type="evidence" value="ECO:0007669"/>
    <property type="project" value="InterPro"/>
</dbReference>
<dbReference type="InterPro" id="IPR006195">
    <property type="entry name" value="aa-tRNA-synth_II"/>
</dbReference>
<dbReference type="InterPro" id="IPR008271">
    <property type="entry name" value="Ser/Thr_kinase_AS"/>
</dbReference>
<feature type="compositionally biased region" description="Polar residues" evidence="9">
    <location>
        <begin position="831"/>
        <end position="844"/>
    </location>
</feature>
<dbReference type="InterPro" id="IPR002313">
    <property type="entry name" value="Lys-tRNA-ligase_II"/>
</dbReference>
<dbReference type="STRING" id="1246581.A0A2H9TN48"/>
<dbReference type="Gene3D" id="2.40.50.140">
    <property type="entry name" value="Nucleic acid-binding proteins"/>
    <property type="match status" value="1"/>
</dbReference>
<dbReference type="Gene3D" id="3.30.200.20">
    <property type="entry name" value="Phosphorylase Kinase, domain 1"/>
    <property type="match status" value="1"/>
</dbReference>
<accession>A0A2H9TN48</accession>
<sequence>MTLLAVIGRFSRGRYNEGFSRGHYTGLFRGYYNEKSSCSHCSTRILSCRRYSLALPRLYHEREELLWEEKDSGPFYPEAKPFQSLFKPEKLQALYGNVSAAALAENPPFVSTAGRILSFREMGSRLIFFDLYHDGEHVQVIISKDYYSSCANDFDKCINSLQRGDLVLVDGNVCRTRAGELSVKAKKVEISAPCITNVPDIKAPEMNPEHRSRTRHLDLLSRPANLRHFKTRSAIIKHLRQFLSDRDFVEVETPILSSKAGGAAARPFVTRMDALGLPVYLRIAPELFLKQLIIGGFDRVFEIGKVFRNEGIDATHNPEFTSLEMYQSFASCSDMMKLSEELLPHLSQLVADSESIEYQGQVIDFRGPYKRISVVPFLEEKLETCFDLSNEQDTRRKLLSAVKLLGIRYDPSNQTLSYLFDKLIGHLIEPLCIQPTFIVMHPLIQSPLSREHSENHLLSARFELFVAGKELMNGYSELNNPQQQAERFVSQLEERQNGNSEAHPSDAEYVEAMKAGMPPTAGCGIGVDRLVMLLTNFLNRSCPACRDIKSLSVSDMALSARYLRGEIIAIKVVNLENDPEGIDEIRKEIGVLSNCDSPNIIRYRGSYLDMMGPLDETLVLFIAREVMIALSYLHGNSIIHRDIKAANILLTDKGEVKLGDFGVASQMLTNLRRNSFVGSPYWMAPEVIKRSQYDNKADIWSLGISLYELLKGAPPLANIEPGRAIFIIPKNAPPRLDSSFSQAMRDLVSSCLHDDPQKRPTADHLLKSKVFRGMKRGGPSPLVAVLEKYRNKVSNKDSNDGRSLLTVQDDAATVKSGWNFGTFRSEEYEVNASSAGESNSTCDETLSSTSQTQPASSTLLVETPTAVLPESPGLLRERSMSSLAGISEADSDLASSLGRSLTMSGGSLHHRKQPSILSFTMENMEDPLGYLDEMQTKQTMERNQRLQIYDWPFEIRDENRGDAFNIYKLMTMLKHSLLEVPAPPDVRASDIDVQRKIDEHKKYAKRHLQLIIEACQVIRKATGTKVKSNKRYTMTE</sequence>
<dbReference type="InterPro" id="IPR044136">
    <property type="entry name" value="Lys-tRNA-ligase_II_N"/>
</dbReference>
<dbReference type="InterPro" id="IPR004365">
    <property type="entry name" value="NA-bd_OB_tRNA"/>
</dbReference>
<proteinExistence type="predicted"/>